<comment type="caution">
    <text evidence="3">The sequence shown here is derived from an EMBL/GenBank/DDBJ whole genome shotgun (WGS) entry which is preliminary data.</text>
</comment>
<dbReference type="PANTHER" id="PTHR43681">
    <property type="entry name" value="TRANSMEMBRANE GTPASE FZO"/>
    <property type="match status" value="1"/>
</dbReference>
<dbReference type="EMBL" id="VOQF01000006">
    <property type="protein sequence ID" value="TXC90519.1"/>
    <property type="molecule type" value="Genomic_DNA"/>
</dbReference>
<dbReference type="InterPro" id="IPR011990">
    <property type="entry name" value="TPR-like_helical_dom_sf"/>
</dbReference>
<dbReference type="CDD" id="cd00882">
    <property type="entry name" value="Ras_like_GTPase"/>
    <property type="match status" value="1"/>
</dbReference>
<dbReference type="InterPro" id="IPR019734">
    <property type="entry name" value="TPR_rpt"/>
</dbReference>
<feature type="repeat" description="TPR" evidence="1">
    <location>
        <begin position="113"/>
        <end position="146"/>
    </location>
</feature>
<dbReference type="InterPro" id="IPR051943">
    <property type="entry name" value="TRAFAC_Dynamin-like_GTPase"/>
</dbReference>
<dbReference type="Proteomes" id="UP000321363">
    <property type="component" value="Unassembled WGS sequence"/>
</dbReference>
<keyword evidence="1" id="KW-0802">TPR repeat</keyword>
<organism evidence="3 4">
    <name type="scientific">Metabacillus litoralis</name>
    <dbReference type="NCBI Taxonomy" id="152268"/>
    <lineage>
        <taxon>Bacteria</taxon>
        <taxon>Bacillati</taxon>
        <taxon>Bacillota</taxon>
        <taxon>Bacilli</taxon>
        <taxon>Bacillales</taxon>
        <taxon>Bacillaceae</taxon>
        <taxon>Metabacillus</taxon>
    </lineage>
</organism>
<evidence type="ECO:0000313" key="3">
    <source>
        <dbReference type="EMBL" id="TXC90519.1"/>
    </source>
</evidence>
<sequence>MINEKQLIHKTFYESFLSNDDRRIPVEILGEAYFQEQNSEESYDLSYIRFAQGEIYFQYHDYETAIFKWENIKNELEQWAKMNIGDAYYKLGLLSGAEDMYNSIETDVSTLNSEVALKLFSLYKERKKIENAYEIIQHAVSLNPDYPEVTKLAREFYEENQDDQQLVMLAVSESLRTGSSEWFSILIAYVKAGQSKDFSPEYFIDTLLIMFEKSKIIFVDMIKALWQSYREQENYISWLNVLNELLLSIETEEDYYWDQLIPLFEETFIELTEGTYLLENIKSVIPRLVASWLKLSTKTNALFPSAIALAWNEIFPSTMIQDAISKAETIIFDADNNRKSLSEALQLFNNINSWARSHTLDIDYKLRWWTEEFIDRSVKQHLLLLGNHGCGKTTFIHSLLGDKIYTGSTPSFVVFRDHEELNIIQITEHGDQELPNNTELLYQMEKNPAALYQVKRPCITLHEQQCALIDTPPINSSAQVRDELFESVLLSDGVIFVIDGTAPLPDREYDLLFQMKNFAPDIKVNFILNKVDLVASDADTEQIIGEIKFKVHSIYPNAEILPYSSLYPFSQQISKLNRFLDTHFPLDIQQVEEKRTAKILTVIRKVIAHLLQKRVDMEKGFAHSIQWNEDILGRLKGFNNILTDMQHEKVKSLITAYRSLITNVKVELQEALPSLLKESAEFIKEDSDFKQIHVELNDHMNKKIKDYVEEKLLPTISHQLETWVLASHDELHESQTYLVEMSETFNDIYQEEKLLLKCDFSILYDWRRDIDRMMARIFYENENIMLKNKPAQILLKGVGKIFGAMNQNNTVLYNQYKKYVENESYEEVAKTISNKLFLPLELFEKGLKQDITTFFTSSIQEVENIINETRDNIENGKNELDRMKQSPEVFYDPLKLFEVNLLQQEFMLQAKRGYSRSF</sequence>
<dbReference type="InterPro" id="IPR027417">
    <property type="entry name" value="P-loop_NTPase"/>
</dbReference>
<name>A0A5C6W0L8_9BACI</name>
<dbReference type="AlphaFoldDB" id="A0A5C6W0L8"/>
<evidence type="ECO:0000313" key="4">
    <source>
        <dbReference type="Proteomes" id="UP000321363"/>
    </source>
</evidence>
<dbReference type="SUPFAM" id="SSF48452">
    <property type="entry name" value="TPR-like"/>
    <property type="match status" value="1"/>
</dbReference>
<feature type="coiled-coil region" evidence="2">
    <location>
        <begin position="859"/>
        <end position="886"/>
    </location>
</feature>
<evidence type="ECO:0000256" key="1">
    <source>
        <dbReference type="PROSITE-ProRule" id="PRU00339"/>
    </source>
</evidence>
<keyword evidence="2" id="KW-0175">Coiled coil</keyword>
<proteinExistence type="predicted"/>
<protein>
    <submittedName>
        <fullName evidence="3">GTPase domain-containing protein</fullName>
    </submittedName>
</protein>
<dbReference type="OrthoDB" id="2953146at2"/>
<gene>
    <name evidence="3" type="ORF">FS935_11395</name>
</gene>
<keyword evidence="4" id="KW-1185">Reference proteome</keyword>
<evidence type="ECO:0000256" key="2">
    <source>
        <dbReference type="SAM" id="Coils"/>
    </source>
</evidence>
<dbReference type="PROSITE" id="PS50005">
    <property type="entry name" value="TPR"/>
    <property type="match status" value="1"/>
</dbReference>
<dbReference type="PANTHER" id="PTHR43681:SF1">
    <property type="entry name" value="SARCALUMENIN"/>
    <property type="match status" value="1"/>
</dbReference>
<dbReference type="SUPFAM" id="SSF52540">
    <property type="entry name" value="P-loop containing nucleoside triphosphate hydrolases"/>
    <property type="match status" value="1"/>
</dbReference>
<dbReference type="RefSeq" id="WP_146948644.1">
    <property type="nucleotide sequence ID" value="NZ_VOQF01000006.1"/>
</dbReference>
<dbReference type="Gene3D" id="3.40.50.300">
    <property type="entry name" value="P-loop containing nucleotide triphosphate hydrolases"/>
    <property type="match status" value="1"/>
</dbReference>
<reference evidence="3 4" key="1">
    <citation type="journal article" date="2005" name="Int. J. Syst. Evol. Microbiol.">
        <title>Bacillus litoralis sp. nov., isolated from a tidal flat of the Yellow Sea in Korea.</title>
        <authorList>
            <person name="Yoon J.H."/>
            <person name="Oh T.K."/>
        </authorList>
    </citation>
    <scope>NUCLEOTIDE SEQUENCE [LARGE SCALE GENOMIC DNA]</scope>
    <source>
        <strain evidence="3 4">SW-211</strain>
    </source>
</reference>
<dbReference type="Gene3D" id="1.25.40.10">
    <property type="entry name" value="Tetratricopeptide repeat domain"/>
    <property type="match status" value="1"/>
</dbReference>
<accession>A0A5C6W0L8</accession>